<feature type="signal peptide" evidence="2">
    <location>
        <begin position="1"/>
        <end position="24"/>
    </location>
</feature>
<dbReference type="Proteomes" id="UP000247498">
    <property type="component" value="Unassembled WGS sequence"/>
</dbReference>
<name>A0A2V0NSI3_9CHLO</name>
<evidence type="ECO:0000313" key="3">
    <source>
        <dbReference type="EMBL" id="GBF88493.1"/>
    </source>
</evidence>
<organism evidence="3 4">
    <name type="scientific">Raphidocelis subcapitata</name>
    <dbReference type="NCBI Taxonomy" id="307507"/>
    <lineage>
        <taxon>Eukaryota</taxon>
        <taxon>Viridiplantae</taxon>
        <taxon>Chlorophyta</taxon>
        <taxon>core chlorophytes</taxon>
        <taxon>Chlorophyceae</taxon>
        <taxon>CS clade</taxon>
        <taxon>Sphaeropleales</taxon>
        <taxon>Selenastraceae</taxon>
        <taxon>Raphidocelis</taxon>
    </lineage>
</organism>
<dbReference type="AlphaFoldDB" id="A0A2V0NSI3"/>
<reference evidence="3 4" key="1">
    <citation type="journal article" date="2018" name="Sci. Rep.">
        <title>Raphidocelis subcapitata (=Pseudokirchneriella subcapitata) provides an insight into genome evolution and environmental adaptations in the Sphaeropleales.</title>
        <authorList>
            <person name="Suzuki S."/>
            <person name="Yamaguchi H."/>
            <person name="Nakajima N."/>
            <person name="Kawachi M."/>
        </authorList>
    </citation>
    <scope>NUCLEOTIDE SEQUENCE [LARGE SCALE GENOMIC DNA]</scope>
    <source>
        <strain evidence="3 4">NIES-35</strain>
    </source>
</reference>
<proteinExistence type="predicted"/>
<feature type="chain" id="PRO_5015868611" evidence="2">
    <location>
        <begin position="25"/>
        <end position="292"/>
    </location>
</feature>
<dbReference type="EMBL" id="BDRX01000005">
    <property type="protein sequence ID" value="GBF88493.1"/>
    <property type="molecule type" value="Genomic_DNA"/>
</dbReference>
<evidence type="ECO:0000256" key="2">
    <source>
        <dbReference type="SAM" id="SignalP"/>
    </source>
</evidence>
<gene>
    <name evidence="3" type="ORF">Rsub_01206</name>
</gene>
<evidence type="ECO:0000256" key="1">
    <source>
        <dbReference type="SAM" id="MobiDB-lite"/>
    </source>
</evidence>
<keyword evidence="4" id="KW-1185">Reference proteome</keyword>
<protein>
    <submittedName>
        <fullName evidence="3">Uncharacterized protein</fullName>
    </submittedName>
</protein>
<accession>A0A2V0NSI3</accession>
<sequence>MALPRGRALLRAALALALLHCASAAGIIQHDNSPTCRSYAPACAAKCAGQEYFYICAVGNGPMGTPYVVCRCAAPAMPLGPQQQVAHLVLDPEMGWPGSRACNSKTWANECTMQMTAHVNGTSVQLIPSVRKAFNEDCAPAPGLVLGPKGASAAVVFPQYPIGITSTAPDGTVTIDFSQTAADDPNGHDWTRCILTYRVVKGSFLDPRGAAAAQAQMQQQPALAGPAGPGKAAPVAGDAPMARQLAAQEAPAPAAAAVPAAPSSASAAARPAAGAGAALFAGALAALAAAML</sequence>
<dbReference type="InParanoid" id="A0A2V0NSI3"/>
<comment type="caution">
    <text evidence="3">The sequence shown here is derived from an EMBL/GenBank/DDBJ whole genome shotgun (WGS) entry which is preliminary data.</text>
</comment>
<dbReference type="OrthoDB" id="536126at2759"/>
<evidence type="ECO:0000313" key="4">
    <source>
        <dbReference type="Proteomes" id="UP000247498"/>
    </source>
</evidence>
<feature type="region of interest" description="Disordered" evidence="1">
    <location>
        <begin position="217"/>
        <end position="236"/>
    </location>
</feature>
<keyword evidence="2" id="KW-0732">Signal</keyword>